<evidence type="ECO:0000256" key="7">
    <source>
        <dbReference type="ARBA" id="ARBA00022771"/>
    </source>
</evidence>
<evidence type="ECO:0000256" key="11">
    <source>
        <dbReference type="ARBA" id="ARBA00023159"/>
    </source>
</evidence>
<dbReference type="GO" id="GO:0039648">
    <property type="term" value="P:symbiont-mediated perturbation of host ubiquitin-like protein modification"/>
    <property type="evidence" value="ECO:0007669"/>
    <property type="project" value="UniProtKB-UniRule"/>
</dbReference>
<keyword evidence="7 16" id="KW-0863">Zinc-finger</keyword>
<keyword evidence="9 16" id="KW-0805">Transcription regulation</keyword>
<keyword evidence="3 16" id="KW-1048">Host nucleus</keyword>
<evidence type="ECO:0000256" key="4">
    <source>
        <dbReference type="ARBA" id="ARBA00022581"/>
    </source>
</evidence>
<dbReference type="GO" id="GO:0052150">
    <property type="term" value="P:symbiont-mediated perturbation of host apoptosis"/>
    <property type="evidence" value="ECO:0007669"/>
    <property type="project" value="UniProtKB-KW"/>
</dbReference>
<protein>
    <recommendedName>
        <fullName evidence="16 17">Protein E6</fullName>
    </recommendedName>
</protein>
<keyword evidence="8 16" id="KW-0862">Zinc</keyword>
<evidence type="ECO:0000256" key="6">
    <source>
        <dbReference type="ARBA" id="ARBA00022723"/>
    </source>
</evidence>
<evidence type="ECO:0000256" key="1">
    <source>
        <dbReference type="ARBA" id="ARBA00006346"/>
    </source>
</evidence>
<organism evidence="18">
    <name type="scientific">Human papillomavirus</name>
    <dbReference type="NCBI Taxonomy" id="10566"/>
    <lineage>
        <taxon>Viruses</taxon>
        <taxon>Monodnaviria</taxon>
        <taxon>Shotokuvirae</taxon>
        <taxon>Cossaviricota</taxon>
        <taxon>Papovaviricetes</taxon>
        <taxon>Zurhausenvirales</taxon>
        <taxon>Papillomaviridae</taxon>
    </lineage>
</organism>
<dbReference type="GO" id="GO:0006355">
    <property type="term" value="P:regulation of DNA-templated transcription"/>
    <property type="evidence" value="ECO:0007669"/>
    <property type="project" value="UniProtKB-UniRule"/>
</dbReference>
<evidence type="ECO:0000256" key="10">
    <source>
        <dbReference type="ARBA" id="ARBA00023125"/>
    </source>
</evidence>
<dbReference type="GO" id="GO:0006351">
    <property type="term" value="P:DNA-templated transcription"/>
    <property type="evidence" value="ECO:0007669"/>
    <property type="project" value="UniProtKB-UniRule"/>
</dbReference>
<gene>
    <name evidence="16" type="primary">E6</name>
</gene>
<evidence type="ECO:0000256" key="12">
    <source>
        <dbReference type="ARBA" id="ARBA00023163"/>
    </source>
</evidence>
<evidence type="ECO:0000256" key="15">
    <source>
        <dbReference type="ARBA" id="ARBA00023323"/>
    </source>
</evidence>
<keyword evidence="5 16" id="KW-1090">Inhibition of host innate immune response by virus</keyword>
<dbReference type="GO" id="GO:0052170">
    <property type="term" value="P:symbiont-mediated suppression of host innate immune response"/>
    <property type="evidence" value="ECO:0007669"/>
    <property type="project" value="UniProtKB-KW"/>
</dbReference>
<evidence type="ECO:0000256" key="14">
    <source>
        <dbReference type="ARBA" id="ARBA00023280"/>
    </source>
</evidence>
<comment type="subcellular location">
    <subcellularLocation>
        <location evidence="16 17">Host cytoplasm</location>
    </subcellularLocation>
    <subcellularLocation>
        <location evidence="16 17">Host nucleus</location>
    </subcellularLocation>
</comment>
<evidence type="ECO:0000256" key="5">
    <source>
        <dbReference type="ARBA" id="ARBA00022632"/>
    </source>
</evidence>
<keyword evidence="10 16" id="KW-0238">DNA-binding</keyword>
<dbReference type="Pfam" id="PF00518">
    <property type="entry name" value="E6"/>
    <property type="match status" value="1"/>
</dbReference>
<evidence type="ECO:0000256" key="2">
    <source>
        <dbReference type="ARBA" id="ARBA00022518"/>
    </source>
</evidence>
<keyword evidence="13 16" id="KW-1035">Host cytoplasm</keyword>
<dbReference type="HAMAP" id="MF_04006">
    <property type="entry name" value="HPV_E6"/>
    <property type="match status" value="1"/>
</dbReference>
<keyword evidence="15 16" id="KW-1119">Modulation of host cell apoptosis by virus</keyword>
<keyword evidence="4 16" id="KW-0945">Host-virus interaction</keyword>
<keyword evidence="2 16" id="KW-0244">Early protein</keyword>
<dbReference type="InterPro" id="IPR001334">
    <property type="entry name" value="E6"/>
</dbReference>
<dbReference type="GO" id="GO:0003677">
    <property type="term" value="F:DNA binding"/>
    <property type="evidence" value="ECO:0007669"/>
    <property type="project" value="UniProtKB-UniRule"/>
</dbReference>
<evidence type="ECO:0000256" key="13">
    <source>
        <dbReference type="ARBA" id="ARBA00023200"/>
    </source>
</evidence>
<dbReference type="GO" id="GO:0042025">
    <property type="term" value="C:host cell nucleus"/>
    <property type="evidence" value="ECO:0007669"/>
    <property type="project" value="UniProtKB-SubCell"/>
</dbReference>
<feature type="zinc finger region" evidence="16">
    <location>
        <begin position="25"/>
        <end position="61"/>
    </location>
</feature>
<comment type="caution">
    <text evidence="16">Lacks conserved residue(s) required for the propagation of feature annotation.</text>
</comment>
<dbReference type="Gene3D" id="3.30.240.40">
    <property type="entry name" value="E6 early regulatory protein"/>
    <property type="match status" value="2"/>
</dbReference>
<keyword evidence="6 16" id="KW-0479">Metal-binding</keyword>
<sequence>MEPSVTVLELCNFKNVSLDLLYLPCLFCHTVLSFQDKCAFLIKNLRVVFRSDSAFGCCCRCLKVVAYHEYCKYYRCSADGCVLDVLTGKCLKDLVVRCLCCMKQLEYVEKLQHIDRGEPYHLIRNTWRATCRLCTSPE</sequence>
<dbReference type="InterPro" id="IPR038575">
    <property type="entry name" value="E6_sf"/>
</dbReference>
<proteinExistence type="inferred from homology"/>
<keyword evidence="11 16" id="KW-0010">Activator</keyword>
<dbReference type="GO" id="GO:0030430">
    <property type="term" value="C:host cell cytoplasm"/>
    <property type="evidence" value="ECO:0007669"/>
    <property type="project" value="UniProtKB-SubCell"/>
</dbReference>
<evidence type="ECO:0000256" key="17">
    <source>
        <dbReference type="RuleBase" id="RU363123"/>
    </source>
</evidence>
<dbReference type="GO" id="GO:0008270">
    <property type="term" value="F:zinc ion binding"/>
    <property type="evidence" value="ECO:0007669"/>
    <property type="project" value="UniProtKB-KW"/>
</dbReference>
<dbReference type="SUPFAM" id="SSF161229">
    <property type="entry name" value="E6 C-terminal domain-like"/>
    <property type="match status" value="2"/>
</dbReference>
<accession>A0A385PJB2</accession>
<evidence type="ECO:0000313" key="18">
    <source>
        <dbReference type="EMBL" id="AYA94100.1"/>
    </source>
</evidence>
<comment type="similarity">
    <text evidence="1 16 17">Belongs to the papillomaviridae E6 protein family.</text>
</comment>
<evidence type="ECO:0000256" key="8">
    <source>
        <dbReference type="ARBA" id="ARBA00022833"/>
    </source>
</evidence>
<evidence type="ECO:0000256" key="9">
    <source>
        <dbReference type="ARBA" id="ARBA00023015"/>
    </source>
</evidence>
<dbReference type="GO" id="GO:0039502">
    <property type="term" value="P:symbiont-mediated suppression of host type I interferon-mediated signaling pathway"/>
    <property type="evidence" value="ECO:0007669"/>
    <property type="project" value="UniProtKB-UniRule"/>
</dbReference>
<keyword evidence="14 16" id="KW-0899">Viral immunoevasion</keyword>
<comment type="subunit">
    <text evidence="16">Forms homodimers. Interacts with ubiquitin-protein ligase UBE3A/E6-AP; this interaction stimulates UBE3A ubiquitin activity. Interacts with host BAK1.</text>
</comment>
<evidence type="ECO:0000256" key="16">
    <source>
        <dbReference type="HAMAP-Rule" id="MF_04006"/>
    </source>
</evidence>
<name>A0A385PJB2_9PAPI</name>
<comment type="function">
    <text evidence="16">Plays a major role in the induction and maintenance of cellular transformation. E6 associates with host UBE3A/E6-AP ubiquitin-protein ligase and modulates its activity. Protects host keratinocytes from apoptosis by mediating the degradation of host BAK1. May also inhibit host immune response.</text>
</comment>
<keyword evidence="12 16" id="KW-0804">Transcription</keyword>
<evidence type="ECO:0000256" key="3">
    <source>
        <dbReference type="ARBA" id="ARBA00022562"/>
    </source>
</evidence>
<feature type="zinc finger region" evidence="16">
    <location>
        <begin position="98"/>
        <end position="134"/>
    </location>
</feature>
<reference evidence="18" key="1">
    <citation type="journal article" date="2018" name="Nat. Med.">
        <title>Expanded skin virome in DOCK8-deficient patients.</title>
        <authorList>
            <consortium name="NISC Comparative Sequencing Program"/>
            <person name="Tirosh O."/>
            <person name="Conlan S."/>
            <person name="Deming C."/>
            <person name="Lee-Lin S.Q."/>
            <person name="Huang X."/>
            <person name="Su H.C."/>
            <person name="Freeman A.F."/>
            <person name="Segre J.A."/>
            <person name="Kong H.H."/>
        </authorList>
    </citation>
    <scope>NUCLEOTIDE SEQUENCE</scope>
    <source>
        <strain evidence="18">HPV-mSK_131</strain>
    </source>
</reference>
<dbReference type="EMBL" id="MH777273">
    <property type="protein sequence ID" value="AYA94100.1"/>
    <property type="molecule type" value="Genomic_DNA"/>
</dbReference>